<feature type="transmembrane region" description="Helical" evidence="8">
    <location>
        <begin position="135"/>
        <end position="154"/>
    </location>
</feature>
<dbReference type="GO" id="GO:0022857">
    <property type="term" value="F:transmembrane transporter activity"/>
    <property type="evidence" value="ECO:0007669"/>
    <property type="project" value="InterPro"/>
</dbReference>
<dbReference type="CDD" id="cd06261">
    <property type="entry name" value="TM_PBP2"/>
    <property type="match status" value="1"/>
</dbReference>
<comment type="subcellular location">
    <subcellularLocation>
        <location evidence="1">Cell inner membrane</location>
        <topology evidence="1">Multi-pass membrane protein</topology>
    </subcellularLocation>
    <subcellularLocation>
        <location evidence="8">Cell membrane</location>
        <topology evidence="8">Multi-pass membrane protein</topology>
    </subcellularLocation>
</comment>
<accession>A0A9J7AR22</accession>
<evidence type="ECO:0000256" key="7">
    <source>
        <dbReference type="ARBA" id="ARBA00023136"/>
    </source>
</evidence>
<dbReference type="RefSeq" id="WP_257769048.1">
    <property type="nucleotide sequence ID" value="NZ_CP102480.1"/>
</dbReference>
<evidence type="ECO:0000313" key="10">
    <source>
        <dbReference type="EMBL" id="UUX50059.1"/>
    </source>
</evidence>
<feature type="transmembrane region" description="Helical" evidence="8">
    <location>
        <begin position="419"/>
        <end position="436"/>
    </location>
</feature>
<evidence type="ECO:0000259" key="9">
    <source>
        <dbReference type="PROSITE" id="PS50928"/>
    </source>
</evidence>
<dbReference type="Proteomes" id="UP001060336">
    <property type="component" value="Chromosome"/>
</dbReference>
<evidence type="ECO:0000256" key="6">
    <source>
        <dbReference type="ARBA" id="ARBA00022989"/>
    </source>
</evidence>
<evidence type="ECO:0000256" key="4">
    <source>
        <dbReference type="ARBA" id="ARBA00022475"/>
    </source>
</evidence>
<dbReference type="PROSITE" id="PS50928">
    <property type="entry name" value="ABC_TM1"/>
    <property type="match status" value="1"/>
</dbReference>
<dbReference type="InterPro" id="IPR000515">
    <property type="entry name" value="MetI-like"/>
</dbReference>
<feature type="transmembrane region" description="Helical" evidence="8">
    <location>
        <begin position="44"/>
        <end position="66"/>
    </location>
</feature>
<proteinExistence type="inferred from homology"/>
<evidence type="ECO:0000256" key="1">
    <source>
        <dbReference type="ARBA" id="ARBA00004429"/>
    </source>
</evidence>
<comment type="similarity">
    <text evidence="2">Belongs to the binding-protein-dependent transport system permease family. HisMQ subfamily.</text>
</comment>
<evidence type="ECO:0000256" key="8">
    <source>
        <dbReference type="RuleBase" id="RU363032"/>
    </source>
</evidence>
<keyword evidence="7 8" id="KW-0472">Membrane</keyword>
<dbReference type="InterPro" id="IPR043429">
    <property type="entry name" value="ArtM/GltK/GlnP/TcyL/YhdX-like"/>
</dbReference>
<protein>
    <submittedName>
        <fullName evidence="10">Amino acid ABC transporter permease</fullName>
    </submittedName>
</protein>
<evidence type="ECO:0000256" key="2">
    <source>
        <dbReference type="ARBA" id="ARBA00010072"/>
    </source>
</evidence>
<gene>
    <name evidence="10" type="ORF">NUH88_22060</name>
</gene>
<dbReference type="InterPro" id="IPR010065">
    <property type="entry name" value="AA_ABC_transptr_permease_3TM"/>
</dbReference>
<organism evidence="10 11">
    <name type="scientific">Nisaea acidiphila</name>
    <dbReference type="NCBI Taxonomy" id="1862145"/>
    <lineage>
        <taxon>Bacteria</taxon>
        <taxon>Pseudomonadati</taxon>
        <taxon>Pseudomonadota</taxon>
        <taxon>Alphaproteobacteria</taxon>
        <taxon>Rhodospirillales</taxon>
        <taxon>Thalassobaculaceae</taxon>
        <taxon>Nisaea</taxon>
    </lineage>
</organism>
<feature type="transmembrane region" description="Helical" evidence="8">
    <location>
        <begin position="109"/>
        <end position="128"/>
    </location>
</feature>
<dbReference type="Gene3D" id="1.10.3720.10">
    <property type="entry name" value="MetI-like"/>
    <property type="match status" value="1"/>
</dbReference>
<feature type="transmembrane region" description="Helical" evidence="8">
    <location>
        <begin position="376"/>
        <end position="399"/>
    </location>
</feature>
<feature type="transmembrane region" description="Helical" evidence="8">
    <location>
        <begin position="239"/>
        <end position="266"/>
    </location>
</feature>
<dbReference type="GO" id="GO:0043190">
    <property type="term" value="C:ATP-binding cassette (ABC) transporter complex"/>
    <property type="evidence" value="ECO:0007669"/>
    <property type="project" value="InterPro"/>
</dbReference>
<dbReference type="InterPro" id="IPR035906">
    <property type="entry name" value="MetI-like_sf"/>
</dbReference>
<feature type="transmembrane region" description="Helical" evidence="8">
    <location>
        <begin position="312"/>
        <end position="331"/>
    </location>
</feature>
<keyword evidence="4" id="KW-1003">Cell membrane</keyword>
<sequence length="451" mass="49598">MTNLDASASEVTFKPKPSLPPPPNTVGVVGWVRKNLFSSPLNSVLTLLSLYVIWVVVSNTVEWAFINAVWEAESRRECLDKVGLSGACWAGVSHWMKNFIYGRYPDDEIWRVNLAFGTLIVWMAPFWFPRVTGKMAIGASAIIISPFLLGYLFAGGEKGLFLQLMVSVAIASFIFSWAHVLLCLSTGRSLWDTIVNVSGFASKADNVQKYPVIGAFVVLLVAVFAWQSGWQLEGQSTNLWGGLFVTLVISGIGIAVSLPAGIVLALGRRSKMPIIRVFCVAFIELFRSVPLITVLFMAVTMVPLFLPEQINPVKIVQAIIAVCIFSSAYMAETVRGGLQAIPKGQYEAAQALGLNYWKMMTLIVMPQALKLMIPNIVGSFIGLLKDTTLVSIVGLYDLLLMLKAVSLNPQWNGLHTEPLFFGACLFFVLCFIMSKYSQHLERTLGAGQVRK</sequence>
<dbReference type="EMBL" id="CP102480">
    <property type="protein sequence ID" value="UUX50059.1"/>
    <property type="molecule type" value="Genomic_DNA"/>
</dbReference>
<dbReference type="NCBIfam" id="TIGR01726">
    <property type="entry name" value="HEQRo_perm_3TM"/>
    <property type="match status" value="1"/>
</dbReference>
<keyword evidence="11" id="KW-1185">Reference proteome</keyword>
<evidence type="ECO:0000256" key="3">
    <source>
        <dbReference type="ARBA" id="ARBA00022448"/>
    </source>
</evidence>
<feature type="transmembrane region" description="Helical" evidence="8">
    <location>
        <begin position="210"/>
        <end position="227"/>
    </location>
</feature>
<evidence type="ECO:0000256" key="5">
    <source>
        <dbReference type="ARBA" id="ARBA00022692"/>
    </source>
</evidence>
<keyword evidence="5 8" id="KW-0812">Transmembrane</keyword>
<dbReference type="Pfam" id="PF00528">
    <property type="entry name" value="BPD_transp_1"/>
    <property type="match status" value="1"/>
</dbReference>
<feature type="domain" description="ABC transmembrane type-1" evidence="9">
    <location>
        <begin position="243"/>
        <end position="437"/>
    </location>
</feature>
<dbReference type="SUPFAM" id="SSF161098">
    <property type="entry name" value="MetI-like"/>
    <property type="match status" value="1"/>
</dbReference>
<feature type="transmembrane region" description="Helical" evidence="8">
    <location>
        <begin position="278"/>
        <end position="306"/>
    </location>
</feature>
<dbReference type="GO" id="GO:0006865">
    <property type="term" value="P:amino acid transport"/>
    <property type="evidence" value="ECO:0007669"/>
    <property type="project" value="TreeGrafter"/>
</dbReference>
<dbReference type="AlphaFoldDB" id="A0A9J7AR22"/>
<dbReference type="PANTHER" id="PTHR30614:SF41">
    <property type="entry name" value="INNER MEMBRANE AMINO-ACID ABC TRANSPORTER PERMEASE PROTEIN YHDY"/>
    <property type="match status" value="1"/>
</dbReference>
<reference evidence="10" key="1">
    <citation type="submission" date="2022-08" db="EMBL/GenBank/DDBJ databases">
        <title>Nisaea acidiphila sp. nov., isolated from a marine algal debris and emended description of the genus Nisaea Urios et al. 2008.</title>
        <authorList>
            <person name="Kwon K."/>
        </authorList>
    </citation>
    <scope>NUCLEOTIDE SEQUENCE</scope>
    <source>
        <strain evidence="10">MEBiC11861</strain>
    </source>
</reference>
<dbReference type="KEGG" id="naci:NUH88_22060"/>
<keyword evidence="3 8" id="KW-0813">Transport</keyword>
<evidence type="ECO:0000313" key="11">
    <source>
        <dbReference type="Proteomes" id="UP001060336"/>
    </source>
</evidence>
<feature type="transmembrane region" description="Helical" evidence="8">
    <location>
        <begin position="160"/>
        <end position="184"/>
    </location>
</feature>
<dbReference type="PANTHER" id="PTHR30614">
    <property type="entry name" value="MEMBRANE COMPONENT OF AMINO ACID ABC TRANSPORTER"/>
    <property type="match status" value="1"/>
</dbReference>
<keyword evidence="6 8" id="KW-1133">Transmembrane helix</keyword>
<name>A0A9J7AR22_9PROT</name>